<gene>
    <name evidence="2" type="ORF">HMPREF1979_01823</name>
</gene>
<keyword evidence="3" id="KW-1185">Reference proteome</keyword>
<feature type="region of interest" description="Disordered" evidence="1">
    <location>
        <begin position="1"/>
        <end position="22"/>
    </location>
</feature>
<evidence type="ECO:0000256" key="1">
    <source>
        <dbReference type="SAM" id="MobiDB-lite"/>
    </source>
</evidence>
<protein>
    <submittedName>
        <fullName evidence="2">Uncharacterized protein</fullName>
    </submittedName>
</protein>
<evidence type="ECO:0000313" key="3">
    <source>
        <dbReference type="Proteomes" id="UP000016536"/>
    </source>
</evidence>
<feature type="compositionally biased region" description="Polar residues" evidence="1">
    <location>
        <begin position="1"/>
        <end position="18"/>
    </location>
</feature>
<dbReference type="EMBL" id="AWSE01000098">
    <property type="protein sequence ID" value="ERH23400.1"/>
    <property type="molecule type" value="Genomic_DNA"/>
</dbReference>
<accession>U1Q6D0</accession>
<proteinExistence type="predicted"/>
<reference evidence="2 3" key="1">
    <citation type="submission" date="2013-08" db="EMBL/GenBank/DDBJ databases">
        <authorList>
            <person name="Weinstock G."/>
            <person name="Sodergren E."/>
            <person name="Wylie T."/>
            <person name="Fulton L."/>
            <person name="Fulton R."/>
            <person name="Fronick C."/>
            <person name="O'Laughlin M."/>
            <person name="Godfrey J."/>
            <person name="Miner T."/>
            <person name="Herter B."/>
            <person name="Appelbaum E."/>
            <person name="Cordes M."/>
            <person name="Lek S."/>
            <person name="Wollam A."/>
            <person name="Pepin K.H."/>
            <person name="Palsikar V.B."/>
            <person name="Mitreva M."/>
            <person name="Wilson R.K."/>
        </authorList>
    </citation>
    <scope>NUCLEOTIDE SEQUENCE [LARGE SCALE GENOMIC DNA]</scope>
    <source>
        <strain evidence="2 3">F0542</strain>
    </source>
</reference>
<organism evidence="2 3">
    <name type="scientific">Actinomyces johnsonii F0542</name>
    <dbReference type="NCBI Taxonomy" id="1321818"/>
    <lineage>
        <taxon>Bacteria</taxon>
        <taxon>Bacillati</taxon>
        <taxon>Actinomycetota</taxon>
        <taxon>Actinomycetes</taxon>
        <taxon>Actinomycetales</taxon>
        <taxon>Actinomycetaceae</taxon>
        <taxon>Actinomyces</taxon>
    </lineage>
</organism>
<comment type="caution">
    <text evidence="2">The sequence shown here is derived from an EMBL/GenBank/DDBJ whole genome shotgun (WGS) entry which is preliminary data.</text>
</comment>
<sequence>MVCSSQRSGRSSTATASISRDRAGLADRAALADADDAADAGDADAPGDFGEAAAEAADAPVLPADPGRAWRAEVCDVV</sequence>
<name>U1Q6D0_9ACTO</name>
<evidence type="ECO:0000313" key="2">
    <source>
        <dbReference type="EMBL" id="ERH23400.1"/>
    </source>
</evidence>
<dbReference type="HOGENOM" id="CLU_181247_0_0_11"/>
<dbReference type="Proteomes" id="UP000016536">
    <property type="component" value="Unassembled WGS sequence"/>
</dbReference>
<dbReference type="AlphaFoldDB" id="U1Q6D0"/>